<evidence type="ECO:0000256" key="1">
    <source>
        <dbReference type="ARBA" id="ARBA00022737"/>
    </source>
</evidence>
<name>A0A7J9BNV2_GOSGO</name>
<keyword evidence="1" id="KW-0677">Repeat</keyword>
<dbReference type="PANTHER" id="PTHR32410">
    <property type="entry name" value="CYSTEINE/HISTIDINE-RICH C1 DOMAIN FAMILY PROTEIN"/>
    <property type="match status" value="1"/>
</dbReference>
<dbReference type="EMBL" id="JABEZY010000005">
    <property type="protein sequence ID" value="MBA0737833.1"/>
    <property type="molecule type" value="Genomic_DNA"/>
</dbReference>
<accession>A0A7J9BNV2</accession>
<comment type="caution">
    <text evidence="3">The sequence shown here is derived from an EMBL/GenBank/DDBJ whole genome shotgun (WGS) entry which is preliminary data.</text>
</comment>
<proteinExistence type="predicted"/>
<protein>
    <recommendedName>
        <fullName evidence="2">DC1 domain-containing protein</fullName>
    </recommendedName>
</protein>
<evidence type="ECO:0000313" key="4">
    <source>
        <dbReference type="Proteomes" id="UP000593579"/>
    </source>
</evidence>
<dbReference type="SUPFAM" id="SSF57889">
    <property type="entry name" value="Cysteine-rich domain"/>
    <property type="match status" value="2"/>
</dbReference>
<evidence type="ECO:0000313" key="3">
    <source>
        <dbReference type="EMBL" id="MBA0737833.1"/>
    </source>
</evidence>
<organism evidence="3 4">
    <name type="scientific">Gossypium gossypioides</name>
    <name type="common">Mexican cotton</name>
    <name type="synonym">Selera gossypioides</name>
    <dbReference type="NCBI Taxonomy" id="34282"/>
    <lineage>
        <taxon>Eukaryota</taxon>
        <taxon>Viridiplantae</taxon>
        <taxon>Streptophyta</taxon>
        <taxon>Embryophyta</taxon>
        <taxon>Tracheophyta</taxon>
        <taxon>Spermatophyta</taxon>
        <taxon>Magnoliopsida</taxon>
        <taxon>eudicotyledons</taxon>
        <taxon>Gunneridae</taxon>
        <taxon>Pentapetalae</taxon>
        <taxon>rosids</taxon>
        <taxon>malvids</taxon>
        <taxon>Malvales</taxon>
        <taxon>Malvaceae</taxon>
        <taxon>Malvoideae</taxon>
        <taxon>Gossypium</taxon>
    </lineage>
</organism>
<feature type="domain" description="DC1" evidence="2">
    <location>
        <begin position="50"/>
        <end position="99"/>
    </location>
</feature>
<evidence type="ECO:0000259" key="2">
    <source>
        <dbReference type="Pfam" id="PF03107"/>
    </source>
</evidence>
<dbReference type="PANTHER" id="PTHR32410:SF169">
    <property type="entry name" value="C1 DOMAIN FAMILY PROTEIN, PUTATIVE-RELATED"/>
    <property type="match status" value="1"/>
</dbReference>
<sequence>MNTPSVSTDSTKGSAMLVVFIHGRHFVVRIAIFVLDVGCFSLPITAQHKCDEHLLSLTHHDDNNYSESHYCDICEKSRDPNSWFYHCAICDTSAHVGCVLGKYPFLKLKSIYKKKGHPHPLTIVKKYYYPDCDKCDKPCEDLALECSKSECKYIVHWNCAAPKILRIVIYWPM</sequence>
<reference evidence="3 4" key="1">
    <citation type="journal article" date="2019" name="Genome Biol. Evol.">
        <title>Insights into the evolution of the New World diploid cottons (Gossypium, subgenus Houzingenia) based on genome sequencing.</title>
        <authorList>
            <person name="Grover C.E."/>
            <person name="Arick M.A. 2nd"/>
            <person name="Thrash A."/>
            <person name="Conover J.L."/>
            <person name="Sanders W.S."/>
            <person name="Peterson D.G."/>
            <person name="Frelichowski J.E."/>
            <person name="Scheffler J.A."/>
            <person name="Scheffler B.E."/>
            <person name="Wendel J.F."/>
        </authorList>
    </citation>
    <scope>NUCLEOTIDE SEQUENCE [LARGE SCALE GENOMIC DNA]</scope>
    <source>
        <strain evidence="3">5</strain>
        <tissue evidence="3">Leaf</tissue>
    </source>
</reference>
<dbReference type="Proteomes" id="UP000593579">
    <property type="component" value="Unassembled WGS sequence"/>
</dbReference>
<dbReference type="InterPro" id="IPR053192">
    <property type="entry name" value="Vacuole_Formation_Reg"/>
</dbReference>
<dbReference type="InterPro" id="IPR046349">
    <property type="entry name" value="C1-like_sf"/>
</dbReference>
<dbReference type="OrthoDB" id="1000727at2759"/>
<dbReference type="AlphaFoldDB" id="A0A7J9BNV2"/>
<dbReference type="InterPro" id="IPR004146">
    <property type="entry name" value="DC1"/>
</dbReference>
<dbReference type="Pfam" id="PF03107">
    <property type="entry name" value="C1_2"/>
    <property type="match status" value="1"/>
</dbReference>
<keyword evidence="4" id="KW-1185">Reference proteome</keyword>
<gene>
    <name evidence="3" type="ORF">Gogos_011273</name>
</gene>